<reference evidence="3 4" key="1">
    <citation type="submission" date="2024-04" db="EMBL/GenBank/DDBJ databases">
        <title>Tritrichomonas musculus Genome.</title>
        <authorList>
            <person name="Alves-Ferreira E."/>
            <person name="Grigg M."/>
            <person name="Lorenzi H."/>
            <person name="Galac M."/>
        </authorList>
    </citation>
    <scope>NUCLEOTIDE SEQUENCE [LARGE SCALE GENOMIC DNA]</scope>
    <source>
        <strain evidence="3 4">EAF2021</strain>
    </source>
</reference>
<dbReference type="PANTHER" id="PTHR11102:SF160">
    <property type="entry name" value="ERAD-ASSOCIATED E3 UBIQUITIN-PROTEIN LIGASE COMPONENT HRD3"/>
    <property type="match status" value="1"/>
</dbReference>
<comment type="similarity">
    <text evidence="1">Belongs to the sel-1 family.</text>
</comment>
<comment type="caution">
    <text evidence="3">The sequence shown here is derived from an EMBL/GenBank/DDBJ whole genome shotgun (WGS) entry which is preliminary data.</text>
</comment>
<feature type="domain" description="Protein kinase" evidence="2">
    <location>
        <begin position="19"/>
        <end position="291"/>
    </location>
</feature>
<dbReference type="PANTHER" id="PTHR11102">
    <property type="entry name" value="SEL-1-LIKE PROTEIN"/>
    <property type="match status" value="1"/>
</dbReference>
<name>A0ABR2KRB4_9EUKA</name>
<protein>
    <recommendedName>
        <fullName evidence="2">Protein kinase domain-containing protein</fullName>
    </recommendedName>
</protein>
<dbReference type="Proteomes" id="UP001470230">
    <property type="component" value="Unassembled WGS sequence"/>
</dbReference>
<dbReference type="SUPFAM" id="SSF56112">
    <property type="entry name" value="Protein kinase-like (PK-like)"/>
    <property type="match status" value="1"/>
</dbReference>
<accession>A0ABR2KRB4</accession>
<dbReference type="EMBL" id="JAPFFF010000003">
    <property type="protein sequence ID" value="KAK8893373.1"/>
    <property type="molecule type" value="Genomic_DNA"/>
</dbReference>
<dbReference type="InterPro" id="IPR050767">
    <property type="entry name" value="Sel1_AlgK"/>
</dbReference>
<dbReference type="Gene3D" id="1.25.40.10">
    <property type="entry name" value="Tetratricopeptide repeat domain"/>
    <property type="match status" value="5"/>
</dbReference>
<dbReference type="SMART" id="SM00220">
    <property type="entry name" value="S_TKc"/>
    <property type="match status" value="1"/>
</dbReference>
<keyword evidence="4" id="KW-1185">Reference proteome</keyword>
<gene>
    <name evidence="3" type="ORF">M9Y10_021790</name>
</gene>
<dbReference type="Gene3D" id="1.10.510.10">
    <property type="entry name" value="Transferase(Phosphotransferase) domain 1"/>
    <property type="match status" value="1"/>
</dbReference>
<evidence type="ECO:0000259" key="2">
    <source>
        <dbReference type="PROSITE" id="PS50011"/>
    </source>
</evidence>
<proteinExistence type="inferred from homology"/>
<dbReference type="Pfam" id="PF00069">
    <property type="entry name" value="Pkinase"/>
    <property type="match status" value="1"/>
</dbReference>
<dbReference type="InterPro" id="IPR000719">
    <property type="entry name" value="Prot_kinase_dom"/>
</dbReference>
<dbReference type="InterPro" id="IPR011990">
    <property type="entry name" value="TPR-like_helical_dom_sf"/>
</dbReference>
<dbReference type="InterPro" id="IPR006597">
    <property type="entry name" value="Sel1-like"/>
</dbReference>
<dbReference type="CDD" id="cd00180">
    <property type="entry name" value="PKc"/>
    <property type="match status" value="1"/>
</dbReference>
<sequence>MFGFEQLVTPISGDGNKRFKPVKYLGRGTFGFAELCQDTEDNNKLVCRKTTRRDYKTESEILFLYRSKHKNIIKLLGYYITTADEDMNERAKAEKDQPMKFEIGSEVYCLIIEFGENGDLDKYIKARKSIEEIILVKFIYQIIQAIQFLNFNKNMHRDIKAENILLNKFGNAKLADFGTVSQLEKNDSTKQYTGFQGSDYNAAPEIQTPHLYDGKYDFLVDIYSVGVVFYRACNSKKSDVEYRELAQTEKHPNIPDQYSYQFNDLIMSMLQISPANRANTLTILEKLNQIVTSAKLDKSQKKIFDDSIKLLYGIDGIFDKFEAKKNLEQLLHETNFECGEIAYELAKCYFYGFGTEKNIDQAILLLRIAARKQNAPAIRLLSFCYQYGIGVEKDLFTATQLLTIVQKNDPEANFLLGQLYYNSQNLDLNIKTIGEETKTAVKQDYQLAFHYLLQAKNFPPAQNYIGLCYLNGNGTEKNIFEAHKYFSLSAEAGYLDGMFNLAEFYLSHTQDDKRYVKKAIDLLTLAARRYHLGAAFRLSQLYSEGTIIPQDAQKASYYSRINSAGLNPLDPIYSYALLMLKGTDIEGRTNLEKNENEAISRLINISDQHPGAAYRIAQWYRDNLNNKEIHHELENPANEDEASEKPEKITADLFEQASNKGIIDATGNYAYCILKGIGRDSDPENAIKLLKESSELGSSYSTYLLAQCYLNGEGVEVDKAQALKYLQTAHSNGCINATYLLAHCLHNGEGVDEFTGETLERSRKLYKIAAMRGHPQAAYELGMIFNQNGEIFAYKQKAGSLFEIAAKTNHPQALTELGILYETGIGARQDIPKAFKLYEKAVNLDDSQGYYRLGLCYLNGINVQKDVQKGRELIEKAANRGIILAKTELGILYLNGIGGPLDEQKAVELFKEVEDKDIESKVQLAKYLLKDKKTQSKAVSLLVQTRKEKHTEGSYELGIIYMYGIGGQRKKVNEAYLIFKELVDDKKHVPSMFELGKYYVENKKSDEELKNGIKLIKKASDLGDPKAINYLGYCYYNGIGVKIDPSKAADLFDKAISVGNFYAKINLGQCYLEGNGRIKNEERGFNLLLEAPQEDPATKCRLGVCFYKGVGVEKDVQKGISYLKEAAEQHDMNAMCYYGKMLMEGTIVQMDKDKAIEYFKESARMGQAEAKYQFGKIFKEGYGMIPKDENSAISLFRESSDKGFPKASYILGMHYFYKLNLKKEGVEFFEKASKFYHPESLRELVRIYREGDGVPVNENKAFDYEEMADDPEQYQNNKNLMQSTFGLEMEKKKKGKGRRDSKNTIKNTFMGYLTYFKTGGKKKGKTPK</sequence>
<evidence type="ECO:0000256" key="1">
    <source>
        <dbReference type="ARBA" id="ARBA00038101"/>
    </source>
</evidence>
<dbReference type="Gene3D" id="3.30.200.20">
    <property type="entry name" value="Phosphorylase Kinase, domain 1"/>
    <property type="match status" value="1"/>
</dbReference>
<dbReference type="Pfam" id="PF08238">
    <property type="entry name" value="Sel1"/>
    <property type="match status" value="19"/>
</dbReference>
<evidence type="ECO:0000313" key="4">
    <source>
        <dbReference type="Proteomes" id="UP001470230"/>
    </source>
</evidence>
<dbReference type="SMART" id="SM00671">
    <property type="entry name" value="SEL1"/>
    <property type="match status" value="21"/>
</dbReference>
<dbReference type="PROSITE" id="PS50011">
    <property type="entry name" value="PROTEIN_KINASE_DOM"/>
    <property type="match status" value="1"/>
</dbReference>
<dbReference type="InterPro" id="IPR011009">
    <property type="entry name" value="Kinase-like_dom_sf"/>
</dbReference>
<evidence type="ECO:0000313" key="3">
    <source>
        <dbReference type="EMBL" id="KAK8893373.1"/>
    </source>
</evidence>
<dbReference type="SUPFAM" id="SSF81901">
    <property type="entry name" value="HCP-like"/>
    <property type="match status" value="5"/>
</dbReference>
<organism evidence="3 4">
    <name type="scientific">Tritrichomonas musculus</name>
    <dbReference type="NCBI Taxonomy" id="1915356"/>
    <lineage>
        <taxon>Eukaryota</taxon>
        <taxon>Metamonada</taxon>
        <taxon>Parabasalia</taxon>
        <taxon>Tritrichomonadida</taxon>
        <taxon>Tritrichomonadidae</taxon>
        <taxon>Tritrichomonas</taxon>
    </lineage>
</organism>